<dbReference type="RefSeq" id="WP_126825433.1">
    <property type="nucleotide sequence ID" value="NZ_JBHLWU010000002.1"/>
</dbReference>
<dbReference type="NCBIfam" id="NF000355">
    <property type="entry name" value="ribo_prot_ABC_F"/>
    <property type="match status" value="1"/>
</dbReference>
<comment type="caution">
    <text evidence="4">The sequence shown here is derived from an EMBL/GenBank/DDBJ whole genome shotgun (WGS) entry which is preliminary data.</text>
</comment>
<dbReference type="InterPro" id="IPR051309">
    <property type="entry name" value="ABCF_ATPase"/>
</dbReference>
<name>A0A430AHP6_9ENTE</name>
<gene>
    <name evidence="4" type="ORF">CBF30_08995</name>
</gene>
<keyword evidence="2" id="KW-0067">ATP-binding</keyword>
<dbReference type="Pfam" id="PF12848">
    <property type="entry name" value="ABC_tran_Xtn"/>
    <property type="match status" value="1"/>
</dbReference>
<organism evidence="4 5">
    <name type="scientific">Vagococcus entomophilus</name>
    <dbReference type="NCBI Taxonomy" id="1160095"/>
    <lineage>
        <taxon>Bacteria</taxon>
        <taxon>Bacillati</taxon>
        <taxon>Bacillota</taxon>
        <taxon>Bacilli</taxon>
        <taxon>Lactobacillales</taxon>
        <taxon>Enterococcaceae</taxon>
        <taxon>Vagococcus</taxon>
    </lineage>
</organism>
<keyword evidence="1" id="KW-0547">Nucleotide-binding</keyword>
<sequence length="527" mass="60196">MLVQLNNVTKNFGGAPILEEVSIQINDGQKIGIIGSNGSGKSTIFKLITGAEQATKGTVSCQKKLSIGSIKQETIVSDLSVSAYLLSSFSDIHQLGDQLRTLEAQMCQTNSDLEKIMGKYARVQEAYEQKGGYILEERITTVLKGLGLAKKATTCLNLLSGGEKVLVQLAHILLLDVDLYLLDEPTNHLDTQSVEWLERYLAHTKAACLVISHDRRFLDNVVENIIEVEDGAVFTYPGNYTRYQKLKAEREALIQKNYELQKKEIQKIKLAIRRYRQWGNEGDNEKFFKRAKHLEKRLEKMQGVKRPIAQKRKLGQKNQSFTRSGKEVLKVCQLSKSYEDRLLFEAEDFTIYWQEHLALIGKNGSGKSTFFKMLLGIDRPTQGEICLGSGVKIGYLAQNILYSEPKKTVLTYFQETVGEEESARRVLAQYGFYQEDVTKRLIDLSGGEKIRLELAKLFQQEINLLILDEPTNHLDIETREEIESYLKEFLGTILVTSHDRYFIDKLFKQCLVIEEKRLWKQTTRDKN</sequence>
<accession>A0A430AHP6</accession>
<evidence type="ECO:0000256" key="1">
    <source>
        <dbReference type="ARBA" id="ARBA00022741"/>
    </source>
</evidence>
<dbReference type="FunFam" id="3.40.50.300:FF:000011">
    <property type="entry name" value="Putative ABC transporter ATP-binding component"/>
    <property type="match status" value="1"/>
</dbReference>
<evidence type="ECO:0000259" key="3">
    <source>
        <dbReference type="PROSITE" id="PS50893"/>
    </source>
</evidence>
<dbReference type="SUPFAM" id="SSF52540">
    <property type="entry name" value="P-loop containing nucleoside triphosphate hydrolases"/>
    <property type="match status" value="2"/>
</dbReference>
<feature type="domain" description="ABC transporter" evidence="3">
    <location>
        <begin position="329"/>
        <end position="526"/>
    </location>
</feature>
<dbReference type="InterPro" id="IPR003593">
    <property type="entry name" value="AAA+_ATPase"/>
</dbReference>
<proteinExistence type="predicted"/>
<dbReference type="InterPro" id="IPR003439">
    <property type="entry name" value="ABC_transporter-like_ATP-bd"/>
</dbReference>
<evidence type="ECO:0000313" key="5">
    <source>
        <dbReference type="Proteomes" id="UP000288669"/>
    </source>
</evidence>
<dbReference type="InterPro" id="IPR027417">
    <property type="entry name" value="P-loop_NTPase"/>
</dbReference>
<dbReference type="SMART" id="SM00382">
    <property type="entry name" value="AAA"/>
    <property type="match status" value="2"/>
</dbReference>
<dbReference type="OrthoDB" id="9760950at2"/>
<keyword evidence="5" id="KW-1185">Reference proteome</keyword>
<dbReference type="PROSITE" id="PS50893">
    <property type="entry name" value="ABC_TRANSPORTER_2"/>
    <property type="match status" value="2"/>
</dbReference>
<dbReference type="Proteomes" id="UP000288669">
    <property type="component" value="Unassembled WGS sequence"/>
</dbReference>
<dbReference type="EMBL" id="NGJZ01000002">
    <property type="protein sequence ID" value="RSU07374.1"/>
    <property type="molecule type" value="Genomic_DNA"/>
</dbReference>
<feature type="domain" description="ABC transporter" evidence="3">
    <location>
        <begin position="3"/>
        <end position="255"/>
    </location>
</feature>
<evidence type="ECO:0000256" key="2">
    <source>
        <dbReference type="ARBA" id="ARBA00022840"/>
    </source>
</evidence>
<dbReference type="PANTHER" id="PTHR42855">
    <property type="entry name" value="ABC TRANSPORTER ATP-BINDING SUBUNIT"/>
    <property type="match status" value="1"/>
</dbReference>
<protein>
    <recommendedName>
        <fullName evidence="3">ABC transporter domain-containing protein</fullName>
    </recommendedName>
</protein>
<dbReference type="InterPro" id="IPR032781">
    <property type="entry name" value="ABC_tran_Xtn"/>
</dbReference>
<dbReference type="AlphaFoldDB" id="A0A430AHP6"/>
<dbReference type="Pfam" id="PF00005">
    <property type="entry name" value="ABC_tran"/>
    <property type="match status" value="2"/>
</dbReference>
<dbReference type="GO" id="GO:0016887">
    <property type="term" value="F:ATP hydrolysis activity"/>
    <property type="evidence" value="ECO:0007669"/>
    <property type="project" value="InterPro"/>
</dbReference>
<dbReference type="PANTHER" id="PTHR42855:SF2">
    <property type="entry name" value="DRUG RESISTANCE ABC TRANSPORTER,ATP-BINDING PROTEIN"/>
    <property type="match status" value="1"/>
</dbReference>
<reference evidence="4 5" key="1">
    <citation type="submission" date="2017-05" db="EMBL/GenBank/DDBJ databases">
        <title>Vagococcus spp. assemblies.</title>
        <authorList>
            <person name="Gulvik C.A."/>
        </authorList>
    </citation>
    <scope>NUCLEOTIDE SEQUENCE [LARGE SCALE GENOMIC DNA]</scope>
    <source>
        <strain evidence="4 5">DSM 24756</strain>
    </source>
</reference>
<dbReference type="Gene3D" id="3.40.50.300">
    <property type="entry name" value="P-loop containing nucleotide triphosphate hydrolases"/>
    <property type="match status" value="2"/>
</dbReference>
<evidence type="ECO:0000313" key="4">
    <source>
        <dbReference type="EMBL" id="RSU07374.1"/>
    </source>
</evidence>
<dbReference type="CDD" id="cd03221">
    <property type="entry name" value="ABCF_EF-3"/>
    <property type="match status" value="2"/>
</dbReference>
<dbReference type="GO" id="GO:0005524">
    <property type="term" value="F:ATP binding"/>
    <property type="evidence" value="ECO:0007669"/>
    <property type="project" value="UniProtKB-KW"/>
</dbReference>